<dbReference type="EMBL" id="JAEPBG010000008">
    <property type="protein sequence ID" value="MBK4736626.1"/>
    <property type="molecule type" value="Genomic_DNA"/>
</dbReference>
<sequence length="656" mass="72312">MSLAKHQLELLAPARSADIGREAILHGADAVYIGGPAFGARHNASNSLEDIAGLVAFAHRYHARIFVTLNTILHDAELEAARRQVWQLYEAGVDALIVQDMALLEMDIPPIQLHASTQCDIRSVEKARFLGAAGFSQLVLARELSVAQIRDIVAAVDTPLEYFIHGALCVAFSGQCYISHADTGRSANRGDCSQACRLPYTLTDAKGGVVAYEKHLLSMKDNDQSRNLEALIDAGIRSFKIEGRYKDAGYVKNITGHYRLLLDEILERRPEFKRASSGRTRLLFTPDVDKNFNRGHTDYFAQGRQDDIGAFDSPKYLGVELGSVLRLGADHFDLLSQEALANGDGLNFMRKRDSAGIQANRVQKLDEDADGQRWRVFPNEPMASLVGLKPGVTIHRNRDHQWEAALNRKSSERRVGIALTLSGHDDGLRLTIRDEDGIVSTTDMAMTLEPAQQPVQAEASLRASLGKLGNTMFEADAIELQLSSIPFVPAAAINSLRRDAIAAQEAARMQAWVRPSRKPETVPAPVYPDTQLSYLANVYNAKARAFYQRHGVQLIDAAYEAHEEAGEVSLMITKHCLRFSFNLCPKQAKGVQGVQGQVKAEPMTLVSGNERYTLRFDCKACEMHVVGAMKPNILQSPPPSAVPYSPVVFHRRRPGA</sequence>
<evidence type="ECO:0000313" key="3">
    <source>
        <dbReference type="Proteomes" id="UP000622890"/>
    </source>
</evidence>
<name>A0A934SX14_9BURK</name>
<dbReference type="Pfam" id="PF01136">
    <property type="entry name" value="Peptidase_U32"/>
    <property type="match status" value="1"/>
</dbReference>
<dbReference type="Proteomes" id="UP000622890">
    <property type="component" value="Unassembled WGS sequence"/>
</dbReference>
<reference evidence="2" key="1">
    <citation type="submission" date="2021-01" db="EMBL/GenBank/DDBJ databases">
        <title>Genome sequence of strain Noviherbaspirillum sp. DKR-6.</title>
        <authorList>
            <person name="Chaudhary D.K."/>
        </authorList>
    </citation>
    <scope>NUCLEOTIDE SEQUENCE</scope>
    <source>
        <strain evidence="2">DKR-6</strain>
    </source>
</reference>
<organism evidence="2 3">
    <name type="scientific">Noviherbaspirillum pedocola</name>
    <dbReference type="NCBI Taxonomy" id="2801341"/>
    <lineage>
        <taxon>Bacteria</taxon>
        <taxon>Pseudomonadati</taxon>
        <taxon>Pseudomonadota</taxon>
        <taxon>Betaproteobacteria</taxon>
        <taxon>Burkholderiales</taxon>
        <taxon>Oxalobacteraceae</taxon>
        <taxon>Noviherbaspirillum</taxon>
    </lineage>
</organism>
<gene>
    <name evidence="2" type="ORF">JJB74_18530</name>
</gene>
<keyword evidence="3" id="KW-1185">Reference proteome</keyword>
<proteinExistence type="predicted"/>
<dbReference type="InterPro" id="IPR020988">
    <property type="entry name" value="Pept_U32_collagenase"/>
</dbReference>
<dbReference type="InterPro" id="IPR001539">
    <property type="entry name" value="Peptidase_U32"/>
</dbReference>
<evidence type="ECO:0000313" key="2">
    <source>
        <dbReference type="EMBL" id="MBK4736626.1"/>
    </source>
</evidence>
<evidence type="ECO:0000259" key="1">
    <source>
        <dbReference type="Pfam" id="PF12392"/>
    </source>
</evidence>
<accession>A0A934SX14</accession>
<dbReference type="PANTHER" id="PTHR30217">
    <property type="entry name" value="PEPTIDASE U32 FAMILY"/>
    <property type="match status" value="1"/>
</dbReference>
<dbReference type="PANTHER" id="PTHR30217:SF10">
    <property type="entry name" value="23S RRNA 5-HYDROXYCYTIDINE C2501 SYNTHASE"/>
    <property type="match status" value="1"/>
</dbReference>
<comment type="caution">
    <text evidence="2">The sequence shown here is derived from an EMBL/GenBank/DDBJ whole genome shotgun (WGS) entry which is preliminary data.</text>
</comment>
<dbReference type="AlphaFoldDB" id="A0A934SX14"/>
<dbReference type="InterPro" id="IPR051454">
    <property type="entry name" value="RNA/ubiquinone_mod_enzymes"/>
</dbReference>
<protein>
    <submittedName>
        <fullName evidence="2">U32 family peptidase</fullName>
    </submittedName>
</protein>
<dbReference type="PROSITE" id="PS01276">
    <property type="entry name" value="PEPTIDASE_U32"/>
    <property type="match status" value="1"/>
</dbReference>
<dbReference type="RefSeq" id="WP_200594244.1">
    <property type="nucleotide sequence ID" value="NZ_JAEPBG010000008.1"/>
</dbReference>
<feature type="domain" description="Peptidase U32 collagenase" evidence="1">
    <location>
        <begin position="395"/>
        <end position="508"/>
    </location>
</feature>
<dbReference type="Pfam" id="PF12392">
    <property type="entry name" value="DUF3656"/>
    <property type="match status" value="1"/>
</dbReference>